<dbReference type="Gene3D" id="3.40.50.720">
    <property type="entry name" value="NAD(P)-binding Rossmann-like Domain"/>
    <property type="match status" value="1"/>
</dbReference>
<dbReference type="CDD" id="cd05256">
    <property type="entry name" value="UDP_AE_SDR_e"/>
    <property type="match status" value="1"/>
</dbReference>
<reference evidence="3" key="1">
    <citation type="submission" date="2018-06" db="EMBL/GenBank/DDBJ databases">
        <authorList>
            <person name="Zhirakovskaya E."/>
        </authorList>
    </citation>
    <scope>NUCLEOTIDE SEQUENCE</scope>
</reference>
<dbReference type="PRINTS" id="PR01713">
    <property type="entry name" value="NUCEPIMERASE"/>
</dbReference>
<gene>
    <name evidence="3" type="ORF">MNBD_DELTA01-1463</name>
</gene>
<dbReference type="EMBL" id="UOEA01000037">
    <property type="protein sequence ID" value="VAV83212.1"/>
    <property type="molecule type" value="Genomic_DNA"/>
</dbReference>
<proteinExistence type="inferred from homology"/>
<accession>A0A3B0QSK9</accession>
<evidence type="ECO:0000259" key="2">
    <source>
        <dbReference type="Pfam" id="PF01370"/>
    </source>
</evidence>
<dbReference type="InterPro" id="IPR036291">
    <property type="entry name" value="NAD(P)-bd_dom_sf"/>
</dbReference>
<protein>
    <submittedName>
        <fullName evidence="3">UDP-glucose 4-epimerase</fullName>
        <ecNumber evidence="3">5.1.3.2</ecNumber>
    </submittedName>
</protein>
<dbReference type="InterPro" id="IPR001509">
    <property type="entry name" value="Epimerase_deHydtase"/>
</dbReference>
<name>A0A3B0QSK9_9ZZZZ</name>
<dbReference type="SUPFAM" id="SSF51735">
    <property type="entry name" value="NAD(P)-binding Rossmann-fold domains"/>
    <property type="match status" value="1"/>
</dbReference>
<dbReference type="PANTHER" id="PTHR43000">
    <property type="entry name" value="DTDP-D-GLUCOSE 4,6-DEHYDRATASE-RELATED"/>
    <property type="match status" value="1"/>
</dbReference>
<sequence length="328" mass="35154">MNYPELKDKNSKFLVTGAAGFIGVNISLKLIELGQSVVALDDLSTGKQENIDMIATAAGSSGSFRFINGDIRDRAVCTVAMAGVDYVMHQAALGSVPRSINDPVTSTEVNLMGTVNMLTAAKEHKVSKFVYASSSSVYGDAPALPKVEGNEGTTLSPYAAGKLCDEIFAANFHRVYGLPVVGLRYFNIFGPMQDTESAYAAVIPIFVKELLAGRAPTINGDGETSRDFTFVDNAVQANIKAALSSDKASGRSFNIACGRRATLNELYKKIAALLGKDTAPVYAVERPGDVRHSLADITLARTLMGYEPDVDFERGLELSIEWYKDALG</sequence>
<dbReference type="Gene3D" id="3.90.25.10">
    <property type="entry name" value="UDP-galactose 4-epimerase, domain 1"/>
    <property type="match status" value="1"/>
</dbReference>
<dbReference type="GO" id="GO:0003978">
    <property type="term" value="F:UDP-glucose 4-epimerase activity"/>
    <property type="evidence" value="ECO:0007669"/>
    <property type="project" value="UniProtKB-EC"/>
</dbReference>
<evidence type="ECO:0000256" key="1">
    <source>
        <dbReference type="ARBA" id="ARBA00007637"/>
    </source>
</evidence>
<dbReference type="AlphaFoldDB" id="A0A3B0QSK9"/>
<comment type="similarity">
    <text evidence="1">Belongs to the NAD(P)-dependent epimerase/dehydratase family.</text>
</comment>
<organism evidence="3">
    <name type="scientific">hydrothermal vent metagenome</name>
    <dbReference type="NCBI Taxonomy" id="652676"/>
    <lineage>
        <taxon>unclassified sequences</taxon>
        <taxon>metagenomes</taxon>
        <taxon>ecological metagenomes</taxon>
    </lineage>
</organism>
<dbReference type="EC" id="5.1.3.2" evidence="3"/>
<evidence type="ECO:0000313" key="3">
    <source>
        <dbReference type="EMBL" id="VAV83212.1"/>
    </source>
</evidence>
<dbReference type="Pfam" id="PF01370">
    <property type="entry name" value="Epimerase"/>
    <property type="match status" value="1"/>
</dbReference>
<feature type="domain" description="NAD-dependent epimerase/dehydratase" evidence="2">
    <location>
        <begin position="14"/>
        <end position="256"/>
    </location>
</feature>
<keyword evidence="3" id="KW-0413">Isomerase</keyword>